<evidence type="ECO:0000256" key="8">
    <source>
        <dbReference type="RuleBase" id="RU366003"/>
    </source>
</evidence>
<dbReference type="InterPro" id="IPR010140">
    <property type="entry name" value="Histidinol_P_phosphatase_HisJ"/>
</dbReference>
<dbReference type="InterPro" id="IPR016195">
    <property type="entry name" value="Pol/histidinol_Pase-like"/>
</dbReference>
<dbReference type="Gene3D" id="3.20.20.140">
    <property type="entry name" value="Metal-dependent hydrolases"/>
    <property type="match status" value="1"/>
</dbReference>
<proteinExistence type="inferred from homology"/>
<dbReference type="UniPathway" id="UPA00031">
    <property type="reaction ID" value="UER00013"/>
</dbReference>
<dbReference type="OrthoDB" id="5957391at2759"/>
<dbReference type="Pfam" id="PF02811">
    <property type="entry name" value="PHP"/>
    <property type="match status" value="1"/>
</dbReference>
<dbReference type="Proteomes" id="UP000266234">
    <property type="component" value="Unassembled WGS sequence"/>
</dbReference>
<evidence type="ECO:0000256" key="1">
    <source>
        <dbReference type="ARBA" id="ARBA00004970"/>
    </source>
</evidence>
<evidence type="ECO:0000256" key="3">
    <source>
        <dbReference type="ARBA" id="ARBA00013085"/>
    </source>
</evidence>
<name>A0A395SV90_9HYPO</name>
<keyword evidence="11" id="KW-1185">Reference proteome</keyword>
<keyword evidence="4 8" id="KW-0028">Amino-acid biosynthesis</keyword>
<evidence type="ECO:0000259" key="9">
    <source>
        <dbReference type="Pfam" id="PF02811"/>
    </source>
</evidence>
<dbReference type="PANTHER" id="PTHR21039:SF0">
    <property type="entry name" value="HISTIDINOL-PHOSPHATASE"/>
    <property type="match status" value="1"/>
</dbReference>
<dbReference type="GO" id="GO:0005737">
    <property type="term" value="C:cytoplasm"/>
    <property type="evidence" value="ECO:0007669"/>
    <property type="project" value="TreeGrafter"/>
</dbReference>
<dbReference type="AlphaFoldDB" id="A0A395SV90"/>
<keyword evidence="5 8" id="KW-0378">Hydrolase</keyword>
<comment type="caution">
    <text evidence="10">The sequence shown here is derived from an EMBL/GenBank/DDBJ whole genome shotgun (WGS) entry which is preliminary data.</text>
</comment>
<sequence>MHSHSGEFCPGHAKDQLEEIVKHAVSVGYKTIGFTEHMPRYDLRDLYPEELEDPQSALEALPPRHESYLVEAQRLQREYASQVHILIGFEAEFIRPSCAAHVRKLAEHPIIDYFIGSVHYVHDTPIDYSKEMYLIAQGKSTRGTEESLYEDYYDLQYEMLKELKPRVVGHLDLIRLMSEDPERDIRQWKGVWERVLRNLTLVKEQDGWLEVNSAALRKGLAEPYPCRLISEEWIKMGGKFTFSDDSHGIAQVATNYARTVTYLENLGVEEVWTLRRLTHPGIEGSSRAVVEDVSVPLSEFRKNFP</sequence>
<evidence type="ECO:0000313" key="11">
    <source>
        <dbReference type="Proteomes" id="UP000266234"/>
    </source>
</evidence>
<dbReference type="InterPro" id="IPR004013">
    <property type="entry name" value="PHP_dom"/>
</dbReference>
<accession>A0A395SV90</accession>
<dbReference type="SUPFAM" id="SSF89550">
    <property type="entry name" value="PHP domain-like"/>
    <property type="match status" value="1"/>
</dbReference>
<dbReference type="EMBL" id="PXOG01000117">
    <property type="protein sequence ID" value="RGP76156.1"/>
    <property type="molecule type" value="Genomic_DNA"/>
</dbReference>
<dbReference type="CDD" id="cd12110">
    <property type="entry name" value="PHP_HisPPase_Hisj_like"/>
    <property type="match status" value="1"/>
</dbReference>
<comment type="similarity">
    <text evidence="2 8">Belongs to the PHP hydrolase family. HisK subfamily.</text>
</comment>
<comment type="catalytic activity">
    <reaction evidence="7 8">
        <text>L-histidinol phosphate + H2O = L-histidinol + phosphate</text>
        <dbReference type="Rhea" id="RHEA:14465"/>
        <dbReference type="ChEBI" id="CHEBI:15377"/>
        <dbReference type="ChEBI" id="CHEBI:43474"/>
        <dbReference type="ChEBI" id="CHEBI:57699"/>
        <dbReference type="ChEBI" id="CHEBI:57980"/>
        <dbReference type="EC" id="3.1.3.15"/>
    </reaction>
</comment>
<dbReference type="FunFam" id="3.20.20.140:FF:000059">
    <property type="entry name" value="Histidinol-phosphatase"/>
    <property type="match status" value="1"/>
</dbReference>
<dbReference type="EC" id="3.1.3.15" evidence="3 8"/>
<reference evidence="10 11" key="1">
    <citation type="journal article" date="2018" name="PLoS Pathog.">
        <title>Evolution of structural diversity of trichothecenes, a family of toxins produced by plant pathogenic and entomopathogenic fungi.</title>
        <authorList>
            <person name="Proctor R.H."/>
            <person name="McCormick S.P."/>
            <person name="Kim H.S."/>
            <person name="Cardoza R.E."/>
            <person name="Stanley A.M."/>
            <person name="Lindo L."/>
            <person name="Kelly A."/>
            <person name="Brown D.W."/>
            <person name="Lee T."/>
            <person name="Vaughan M.M."/>
            <person name="Alexander N.J."/>
            <person name="Busman M."/>
            <person name="Gutierrez S."/>
        </authorList>
    </citation>
    <scope>NUCLEOTIDE SEQUENCE [LARGE SCALE GENOMIC DNA]</scope>
    <source>
        <strain evidence="10 11">NRRL 20695</strain>
    </source>
</reference>
<dbReference type="NCBIfam" id="TIGR01856">
    <property type="entry name" value="hisJ_fam"/>
    <property type="match status" value="1"/>
</dbReference>
<dbReference type="PANTHER" id="PTHR21039">
    <property type="entry name" value="HISTIDINOL PHOSPHATASE-RELATED"/>
    <property type="match status" value="1"/>
</dbReference>
<evidence type="ECO:0000313" key="10">
    <source>
        <dbReference type="EMBL" id="RGP76156.1"/>
    </source>
</evidence>
<evidence type="ECO:0000256" key="6">
    <source>
        <dbReference type="ARBA" id="ARBA00023102"/>
    </source>
</evidence>
<evidence type="ECO:0000256" key="4">
    <source>
        <dbReference type="ARBA" id="ARBA00022605"/>
    </source>
</evidence>
<keyword evidence="6 8" id="KW-0368">Histidine biosynthesis</keyword>
<gene>
    <name evidence="10" type="ORF">FLONG3_5399</name>
</gene>
<dbReference type="GO" id="GO:0000105">
    <property type="term" value="P:L-histidine biosynthetic process"/>
    <property type="evidence" value="ECO:0007669"/>
    <property type="project" value="UniProtKB-UniRule"/>
</dbReference>
<evidence type="ECO:0000256" key="5">
    <source>
        <dbReference type="ARBA" id="ARBA00022801"/>
    </source>
</evidence>
<comment type="pathway">
    <text evidence="1 8">Amino-acid biosynthesis; L-histidine biosynthesis; L-histidine from 5-phospho-alpha-D-ribose 1-diphosphate: step 8/9.</text>
</comment>
<dbReference type="GO" id="GO:0004401">
    <property type="term" value="F:histidinol-phosphatase activity"/>
    <property type="evidence" value="ECO:0007669"/>
    <property type="project" value="UniProtKB-UniRule"/>
</dbReference>
<evidence type="ECO:0000256" key="2">
    <source>
        <dbReference type="ARBA" id="ARBA00009152"/>
    </source>
</evidence>
<feature type="domain" description="PHP" evidence="9">
    <location>
        <begin position="1"/>
        <end position="214"/>
    </location>
</feature>
<dbReference type="STRING" id="694270.A0A395SV90"/>
<protein>
    <recommendedName>
        <fullName evidence="3 8">Histidinol-phosphatase</fullName>
        <shortName evidence="8">HolPase</shortName>
        <ecNumber evidence="3 8">3.1.3.15</ecNumber>
    </recommendedName>
</protein>
<organism evidence="10 11">
    <name type="scientific">Fusarium longipes</name>
    <dbReference type="NCBI Taxonomy" id="694270"/>
    <lineage>
        <taxon>Eukaryota</taxon>
        <taxon>Fungi</taxon>
        <taxon>Dikarya</taxon>
        <taxon>Ascomycota</taxon>
        <taxon>Pezizomycotina</taxon>
        <taxon>Sordariomycetes</taxon>
        <taxon>Hypocreomycetidae</taxon>
        <taxon>Hypocreales</taxon>
        <taxon>Nectriaceae</taxon>
        <taxon>Fusarium</taxon>
    </lineage>
</organism>
<evidence type="ECO:0000256" key="7">
    <source>
        <dbReference type="ARBA" id="ARBA00049158"/>
    </source>
</evidence>